<evidence type="ECO:0000256" key="3">
    <source>
        <dbReference type="ARBA" id="ARBA00023163"/>
    </source>
</evidence>
<dbReference type="InterPro" id="IPR036388">
    <property type="entry name" value="WH-like_DNA-bd_sf"/>
</dbReference>
<dbReference type="CDD" id="cd00090">
    <property type="entry name" value="HTH_ARSR"/>
    <property type="match status" value="1"/>
</dbReference>
<dbReference type="InterPro" id="IPR036390">
    <property type="entry name" value="WH_DNA-bd_sf"/>
</dbReference>
<dbReference type="RefSeq" id="WP_154418530.1">
    <property type="nucleotide sequence ID" value="NZ_VUNS01000011.1"/>
</dbReference>
<dbReference type="Proteomes" id="UP000435649">
    <property type="component" value="Unassembled WGS sequence"/>
</dbReference>
<dbReference type="Gene3D" id="1.10.10.10">
    <property type="entry name" value="Winged helix-like DNA-binding domain superfamily/Winged helix DNA-binding domain"/>
    <property type="match status" value="1"/>
</dbReference>
<dbReference type="InterPro" id="IPR001845">
    <property type="entry name" value="HTH_ArsR_DNA-bd_dom"/>
</dbReference>
<dbReference type="NCBIfam" id="NF033788">
    <property type="entry name" value="HTH_metalloreg"/>
    <property type="match status" value="1"/>
</dbReference>
<dbReference type="SUPFAM" id="SSF46785">
    <property type="entry name" value="Winged helix' DNA-binding domain"/>
    <property type="match status" value="1"/>
</dbReference>
<dbReference type="Pfam" id="PF01022">
    <property type="entry name" value="HTH_5"/>
    <property type="match status" value="1"/>
</dbReference>
<proteinExistence type="predicted"/>
<dbReference type="PANTHER" id="PTHR33154">
    <property type="entry name" value="TRANSCRIPTIONAL REGULATOR, ARSR FAMILY"/>
    <property type="match status" value="1"/>
</dbReference>
<dbReference type="PRINTS" id="PR00778">
    <property type="entry name" value="HTHARSR"/>
</dbReference>
<accession>A0A844G1K3</accession>
<dbReference type="GO" id="GO:0003677">
    <property type="term" value="F:DNA binding"/>
    <property type="evidence" value="ECO:0007669"/>
    <property type="project" value="UniProtKB-KW"/>
</dbReference>
<gene>
    <name evidence="5" type="ORF">FYJ85_11020</name>
</gene>
<dbReference type="EMBL" id="VUNS01000011">
    <property type="protein sequence ID" value="MST97570.1"/>
    <property type="molecule type" value="Genomic_DNA"/>
</dbReference>
<dbReference type="InterPro" id="IPR011991">
    <property type="entry name" value="ArsR-like_HTH"/>
</dbReference>
<keyword evidence="6" id="KW-1185">Reference proteome</keyword>
<dbReference type="PANTHER" id="PTHR33154:SF28">
    <property type="entry name" value="HTH-TYPE TRANSCRIPTIONAL REGULATOR YGAV-RELATED"/>
    <property type="match status" value="1"/>
</dbReference>
<dbReference type="AlphaFoldDB" id="A0A844G1K3"/>
<comment type="caution">
    <text evidence="5">The sequence shown here is derived from an EMBL/GenBank/DDBJ whole genome shotgun (WGS) entry which is preliminary data.</text>
</comment>
<protein>
    <submittedName>
        <fullName evidence="5">Helix-turn-helix transcriptional regulator</fullName>
    </submittedName>
</protein>
<evidence type="ECO:0000259" key="4">
    <source>
        <dbReference type="PROSITE" id="PS50987"/>
    </source>
</evidence>
<dbReference type="SMART" id="SM00418">
    <property type="entry name" value="HTH_ARSR"/>
    <property type="match status" value="1"/>
</dbReference>
<keyword evidence="2" id="KW-0238">DNA-binding</keyword>
<reference evidence="5 6" key="1">
    <citation type="submission" date="2019-08" db="EMBL/GenBank/DDBJ databases">
        <title>In-depth cultivation of the pig gut microbiome towards novel bacterial diversity and tailored functional studies.</title>
        <authorList>
            <person name="Wylensek D."/>
            <person name="Hitch T.C.A."/>
            <person name="Clavel T."/>
        </authorList>
    </citation>
    <scope>NUCLEOTIDE SEQUENCE [LARGE SCALE GENOMIC DNA]</scope>
    <source>
        <strain evidence="5 6">BBE-744-WT-12</strain>
    </source>
</reference>
<evidence type="ECO:0000256" key="2">
    <source>
        <dbReference type="ARBA" id="ARBA00023125"/>
    </source>
</evidence>
<evidence type="ECO:0000256" key="1">
    <source>
        <dbReference type="ARBA" id="ARBA00023015"/>
    </source>
</evidence>
<name>A0A844G1K3_9BACT</name>
<dbReference type="InterPro" id="IPR051081">
    <property type="entry name" value="HTH_MetalResp_TranReg"/>
</dbReference>
<sequence>MRLRILECLDLHGESTVSEIISGVSGPQSAVSQHLNKMRLAGIVACRREGRQIFYRIAAVNAVTILNCLRSKYRSLRESGSPEART</sequence>
<dbReference type="PROSITE" id="PS50987">
    <property type="entry name" value="HTH_ARSR_2"/>
    <property type="match status" value="1"/>
</dbReference>
<dbReference type="GO" id="GO:0003700">
    <property type="term" value="F:DNA-binding transcription factor activity"/>
    <property type="evidence" value="ECO:0007669"/>
    <property type="project" value="InterPro"/>
</dbReference>
<feature type="domain" description="HTH arsR-type" evidence="4">
    <location>
        <begin position="1"/>
        <end position="77"/>
    </location>
</feature>
<keyword evidence="1" id="KW-0805">Transcription regulation</keyword>
<keyword evidence="3" id="KW-0804">Transcription</keyword>
<evidence type="ECO:0000313" key="5">
    <source>
        <dbReference type="EMBL" id="MST97570.1"/>
    </source>
</evidence>
<evidence type="ECO:0000313" key="6">
    <source>
        <dbReference type="Proteomes" id="UP000435649"/>
    </source>
</evidence>
<organism evidence="5 6">
    <name type="scientific">Victivallis lenta</name>
    <dbReference type="NCBI Taxonomy" id="2606640"/>
    <lineage>
        <taxon>Bacteria</taxon>
        <taxon>Pseudomonadati</taxon>
        <taxon>Lentisphaerota</taxon>
        <taxon>Lentisphaeria</taxon>
        <taxon>Victivallales</taxon>
        <taxon>Victivallaceae</taxon>
        <taxon>Victivallis</taxon>
    </lineage>
</organism>